<dbReference type="SUPFAM" id="SSF103473">
    <property type="entry name" value="MFS general substrate transporter"/>
    <property type="match status" value="1"/>
</dbReference>
<dbReference type="InterPro" id="IPR050327">
    <property type="entry name" value="Proton-linked_MCT"/>
</dbReference>
<feature type="transmembrane region" description="Helical" evidence="2">
    <location>
        <begin position="22"/>
        <end position="41"/>
    </location>
</feature>
<dbReference type="Gene3D" id="1.20.1250.20">
    <property type="entry name" value="MFS general substrate transporter like domains"/>
    <property type="match status" value="2"/>
</dbReference>
<evidence type="ECO:0000313" key="5">
    <source>
        <dbReference type="Proteomes" id="UP000821837"/>
    </source>
</evidence>
<feature type="transmembrane region" description="Helical" evidence="2">
    <location>
        <begin position="145"/>
        <end position="164"/>
    </location>
</feature>
<feature type="domain" description="Major facilitator superfamily (MFS) profile" evidence="3">
    <location>
        <begin position="22"/>
        <end position="417"/>
    </location>
</feature>
<keyword evidence="2" id="KW-0472">Membrane</keyword>
<feature type="transmembrane region" description="Helical" evidence="2">
    <location>
        <begin position="330"/>
        <end position="347"/>
    </location>
</feature>
<reference evidence="4" key="1">
    <citation type="journal article" date="2020" name="Cell">
        <title>Large-Scale Comparative Analyses of Tick Genomes Elucidate Their Genetic Diversity and Vector Capacities.</title>
        <authorList>
            <consortium name="Tick Genome and Microbiome Consortium (TIGMIC)"/>
            <person name="Jia N."/>
            <person name="Wang J."/>
            <person name="Shi W."/>
            <person name="Du L."/>
            <person name="Sun Y."/>
            <person name="Zhan W."/>
            <person name="Jiang J.F."/>
            <person name="Wang Q."/>
            <person name="Zhang B."/>
            <person name="Ji P."/>
            <person name="Bell-Sakyi L."/>
            <person name="Cui X.M."/>
            <person name="Yuan T.T."/>
            <person name="Jiang B.G."/>
            <person name="Yang W.F."/>
            <person name="Lam T.T."/>
            <person name="Chang Q.C."/>
            <person name="Ding S.J."/>
            <person name="Wang X.J."/>
            <person name="Zhu J.G."/>
            <person name="Ruan X.D."/>
            <person name="Zhao L."/>
            <person name="Wei J.T."/>
            <person name="Ye R.Z."/>
            <person name="Que T.C."/>
            <person name="Du C.H."/>
            <person name="Zhou Y.H."/>
            <person name="Cheng J.X."/>
            <person name="Dai P.F."/>
            <person name="Guo W.B."/>
            <person name="Han X.H."/>
            <person name="Huang E.J."/>
            <person name="Li L.F."/>
            <person name="Wei W."/>
            <person name="Gao Y.C."/>
            <person name="Liu J.Z."/>
            <person name="Shao H.Z."/>
            <person name="Wang X."/>
            <person name="Wang C.C."/>
            <person name="Yang T.C."/>
            <person name="Huo Q.B."/>
            <person name="Li W."/>
            <person name="Chen H.Y."/>
            <person name="Chen S.E."/>
            <person name="Zhou L.G."/>
            <person name="Ni X.B."/>
            <person name="Tian J.H."/>
            <person name="Sheng Y."/>
            <person name="Liu T."/>
            <person name="Pan Y.S."/>
            <person name="Xia L.Y."/>
            <person name="Li J."/>
            <person name="Zhao F."/>
            <person name="Cao W.C."/>
        </authorList>
    </citation>
    <scope>NUCLEOTIDE SEQUENCE</scope>
    <source>
        <strain evidence="4">Rsan-2018</strain>
    </source>
</reference>
<feature type="transmembrane region" description="Helical" evidence="2">
    <location>
        <begin position="353"/>
        <end position="377"/>
    </location>
</feature>
<dbReference type="GO" id="GO:0016020">
    <property type="term" value="C:membrane"/>
    <property type="evidence" value="ECO:0007669"/>
    <property type="project" value="UniProtKB-SubCell"/>
</dbReference>
<protein>
    <recommendedName>
        <fullName evidence="3">Major facilitator superfamily (MFS) profile domain-containing protein</fullName>
    </recommendedName>
</protein>
<evidence type="ECO:0000256" key="2">
    <source>
        <dbReference type="SAM" id="Phobius"/>
    </source>
</evidence>
<name>A0A9D4PWC9_RHISA</name>
<dbReference type="PANTHER" id="PTHR11360:SF303">
    <property type="entry name" value="MAJOR FACILITATOR SUPERFAMILY (MFS) PROFILE DOMAIN-CONTAINING PROTEIN"/>
    <property type="match status" value="1"/>
</dbReference>
<dbReference type="EMBL" id="JABSTV010001250">
    <property type="protein sequence ID" value="KAH7955578.1"/>
    <property type="molecule type" value="Genomic_DNA"/>
</dbReference>
<feature type="transmembrane region" description="Helical" evidence="2">
    <location>
        <begin position="86"/>
        <end position="108"/>
    </location>
</feature>
<feature type="transmembrane region" description="Helical" evidence="2">
    <location>
        <begin position="297"/>
        <end position="318"/>
    </location>
</feature>
<proteinExistence type="predicted"/>
<organism evidence="4 5">
    <name type="scientific">Rhipicephalus sanguineus</name>
    <name type="common">Brown dog tick</name>
    <name type="synonym">Ixodes sanguineus</name>
    <dbReference type="NCBI Taxonomy" id="34632"/>
    <lineage>
        <taxon>Eukaryota</taxon>
        <taxon>Metazoa</taxon>
        <taxon>Ecdysozoa</taxon>
        <taxon>Arthropoda</taxon>
        <taxon>Chelicerata</taxon>
        <taxon>Arachnida</taxon>
        <taxon>Acari</taxon>
        <taxon>Parasitiformes</taxon>
        <taxon>Ixodida</taxon>
        <taxon>Ixodoidea</taxon>
        <taxon>Ixodidae</taxon>
        <taxon>Rhipicephalinae</taxon>
        <taxon>Rhipicephalus</taxon>
        <taxon>Rhipicephalus</taxon>
    </lineage>
</organism>
<dbReference type="InterPro" id="IPR011701">
    <property type="entry name" value="MFS"/>
</dbReference>
<evidence type="ECO:0000256" key="1">
    <source>
        <dbReference type="ARBA" id="ARBA00004141"/>
    </source>
</evidence>
<reference evidence="4" key="2">
    <citation type="submission" date="2021-09" db="EMBL/GenBank/DDBJ databases">
        <authorList>
            <person name="Jia N."/>
            <person name="Wang J."/>
            <person name="Shi W."/>
            <person name="Du L."/>
            <person name="Sun Y."/>
            <person name="Zhan W."/>
            <person name="Jiang J."/>
            <person name="Wang Q."/>
            <person name="Zhang B."/>
            <person name="Ji P."/>
            <person name="Sakyi L.B."/>
            <person name="Cui X."/>
            <person name="Yuan T."/>
            <person name="Jiang B."/>
            <person name="Yang W."/>
            <person name="Lam T.T.-Y."/>
            <person name="Chang Q."/>
            <person name="Ding S."/>
            <person name="Wang X."/>
            <person name="Zhu J."/>
            <person name="Ruan X."/>
            <person name="Zhao L."/>
            <person name="Wei J."/>
            <person name="Que T."/>
            <person name="Du C."/>
            <person name="Cheng J."/>
            <person name="Dai P."/>
            <person name="Han X."/>
            <person name="Huang E."/>
            <person name="Gao Y."/>
            <person name="Liu J."/>
            <person name="Shao H."/>
            <person name="Ye R."/>
            <person name="Li L."/>
            <person name="Wei W."/>
            <person name="Wang X."/>
            <person name="Wang C."/>
            <person name="Huo Q."/>
            <person name="Li W."/>
            <person name="Guo W."/>
            <person name="Chen H."/>
            <person name="Chen S."/>
            <person name="Zhou L."/>
            <person name="Zhou L."/>
            <person name="Ni X."/>
            <person name="Tian J."/>
            <person name="Zhou Y."/>
            <person name="Sheng Y."/>
            <person name="Liu T."/>
            <person name="Pan Y."/>
            <person name="Xia L."/>
            <person name="Li J."/>
            <person name="Zhao F."/>
            <person name="Cao W."/>
        </authorList>
    </citation>
    <scope>NUCLEOTIDE SEQUENCE</scope>
    <source>
        <strain evidence="4">Rsan-2018</strain>
        <tissue evidence="4">Larvae</tissue>
    </source>
</reference>
<dbReference type="InterPro" id="IPR020846">
    <property type="entry name" value="MFS_dom"/>
</dbReference>
<sequence length="417" mass="44671">MTPRTGDAGATTPRTKASPDECWHVAVVAGLLTCLAAALTRSSGFLHVGIMEQYGVDHEKASWPISLASVLNNMAGLIAGPICQKIGAVPVLHVGCVIMWVSLMASSFSPNITWLALTMGALFGIGCGTTFMTLHVLVNQHFQKYTGLALGIMYTGCTASAFIFPRLLLFLANTYGFQGSMLIFGGIVMHASALALLLKNPGWARSKSKLQKPPHGEAKPGIFTVESKEKSITEVSQKPATIDNQRRPDPTSLAYGVTVMRSPMLYVILFTYIVLNFNFGVFVTTVVDFAVDRGSTVASAVNIVPLFSITDTVGRLGLPVLADRGYIRRSTLAMLNYILMAASMFALPFSSSYAGMLAVCMCIALFQGCGIPLYPALMAEYVGIERLPIGYGIVGTVAGPLYLLNPLFIVIRAASYL</sequence>
<dbReference type="PROSITE" id="PS50850">
    <property type="entry name" value="MFS"/>
    <property type="match status" value="1"/>
</dbReference>
<accession>A0A9D4PWC9</accession>
<dbReference type="VEuPathDB" id="VectorBase:RSAN_049237"/>
<dbReference type="PANTHER" id="PTHR11360">
    <property type="entry name" value="MONOCARBOXYLATE TRANSPORTER"/>
    <property type="match status" value="1"/>
</dbReference>
<evidence type="ECO:0000259" key="3">
    <source>
        <dbReference type="PROSITE" id="PS50850"/>
    </source>
</evidence>
<comment type="caution">
    <text evidence="4">The sequence shown here is derived from an EMBL/GenBank/DDBJ whole genome shotgun (WGS) entry which is preliminary data.</text>
</comment>
<dbReference type="Pfam" id="PF07690">
    <property type="entry name" value="MFS_1"/>
    <property type="match status" value="1"/>
</dbReference>
<feature type="transmembrane region" description="Helical" evidence="2">
    <location>
        <begin position="114"/>
        <end position="138"/>
    </location>
</feature>
<dbReference type="Proteomes" id="UP000821837">
    <property type="component" value="Unassembled WGS sequence"/>
</dbReference>
<keyword evidence="2" id="KW-0812">Transmembrane</keyword>
<dbReference type="InterPro" id="IPR036259">
    <property type="entry name" value="MFS_trans_sf"/>
</dbReference>
<keyword evidence="2" id="KW-1133">Transmembrane helix</keyword>
<feature type="transmembrane region" description="Helical" evidence="2">
    <location>
        <begin position="176"/>
        <end position="198"/>
    </location>
</feature>
<gene>
    <name evidence="4" type="ORF">HPB52_001384</name>
</gene>
<keyword evidence="5" id="KW-1185">Reference proteome</keyword>
<feature type="transmembrane region" description="Helical" evidence="2">
    <location>
        <begin position="265"/>
        <end position="291"/>
    </location>
</feature>
<comment type="subcellular location">
    <subcellularLocation>
        <location evidence="1">Membrane</location>
        <topology evidence="1">Multi-pass membrane protein</topology>
    </subcellularLocation>
</comment>
<dbReference type="GO" id="GO:0008028">
    <property type="term" value="F:monocarboxylic acid transmembrane transporter activity"/>
    <property type="evidence" value="ECO:0007669"/>
    <property type="project" value="TreeGrafter"/>
</dbReference>
<dbReference type="AlphaFoldDB" id="A0A9D4PWC9"/>
<feature type="transmembrane region" description="Helical" evidence="2">
    <location>
        <begin position="389"/>
        <end position="411"/>
    </location>
</feature>
<evidence type="ECO:0000313" key="4">
    <source>
        <dbReference type="EMBL" id="KAH7955578.1"/>
    </source>
</evidence>